<evidence type="ECO:0000313" key="2">
    <source>
        <dbReference type="Proteomes" id="UP000317344"/>
    </source>
</evidence>
<evidence type="ECO:0000313" key="1">
    <source>
        <dbReference type="EMBL" id="QDQ96094.1"/>
    </source>
</evidence>
<accession>A0A516WZ28</accession>
<proteinExistence type="predicted"/>
<dbReference type="AlphaFoldDB" id="A0A516WZ28"/>
<keyword evidence="2" id="KW-1185">Reference proteome</keyword>
<dbReference type="KEGG" id="toy:FO059_00475"/>
<protein>
    <submittedName>
        <fullName evidence="1">Uncharacterized protein</fullName>
    </submittedName>
</protein>
<gene>
    <name evidence="1" type="ORF">FO059_00475</name>
</gene>
<dbReference type="RefSeq" id="WP_143905443.1">
    <property type="nucleotide sequence ID" value="NZ_CP041765.1"/>
</dbReference>
<reference evidence="1 2" key="2">
    <citation type="submission" date="2019-07" db="EMBL/GenBank/DDBJ databases">
        <authorList>
            <person name="Huang Y."/>
        </authorList>
    </citation>
    <scope>NUCLEOTIDE SEQUENCE [LARGE SCALE GENOMIC DNA]</scope>
    <source>
        <strain evidence="1 2">HY188</strain>
    </source>
</reference>
<organism evidence="1 2">
    <name type="scientific">Tomitella fengzijianii</name>
    <dbReference type="NCBI Taxonomy" id="2597660"/>
    <lineage>
        <taxon>Bacteria</taxon>
        <taxon>Bacillati</taxon>
        <taxon>Actinomycetota</taxon>
        <taxon>Actinomycetes</taxon>
        <taxon>Mycobacteriales</taxon>
        <taxon>Tomitella</taxon>
    </lineage>
</organism>
<dbReference type="Proteomes" id="UP000317344">
    <property type="component" value="Chromosome"/>
</dbReference>
<reference evidence="1 2" key="1">
    <citation type="submission" date="2019-07" db="EMBL/GenBank/DDBJ databases">
        <title>Tomitella cavernea sp. nov., an actinomycete isolated from soil.</title>
        <authorList>
            <person name="Cheng J."/>
        </authorList>
    </citation>
    <scope>NUCLEOTIDE SEQUENCE [LARGE SCALE GENOMIC DNA]</scope>
    <source>
        <strain evidence="1 2">HY188</strain>
    </source>
</reference>
<dbReference type="EMBL" id="CP041765">
    <property type="protein sequence ID" value="QDQ96094.1"/>
    <property type="molecule type" value="Genomic_DNA"/>
</dbReference>
<name>A0A516WZ28_9ACTN</name>
<sequence length="65" mass="6923">MQMTSMHATPSCADVARPVPARRGRKTAVAVGVASAVCAAVYAQMHRDEFEAMARHLDLPSAPQT</sequence>